<name>A0A839XVV7_9PSEU</name>
<feature type="region of interest" description="Disordered" evidence="1">
    <location>
        <begin position="43"/>
        <end position="77"/>
    </location>
</feature>
<keyword evidence="3" id="KW-1185">Reference proteome</keyword>
<organism evidence="2 3">
    <name type="scientific">Prauserella sediminis</name>
    <dbReference type="NCBI Taxonomy" id="577680"/>
    <lineage>
        <taxon>Bacteria</taxon>
        <taxon>Bacillati</taxon>
        <taxon>Actinomycetota</taxon>
        <taxon>Actinomycetes</taxon>
        <taxon>Pseudonocardiales</taxon>
        <taxon>Pseudonocardiaceae</taxon>
        <taxon>Prauserella</taxon>
        <taxon>Prauserella salsuginis group</taxon>
    </lineage>
</organism>
<evidence type="ECO:0000313" key="2">
    <source>
        <dbReference type="EMBL" id="MBB3665514.1"/>
    </source>
</evidence>
<reference evidence="2 3" key="1">
    <citation type="submission" date="2020-08" db="EMBL/GenBank/DDBJ databases">
        <title>Sequencing the genomes of 1000 actinobacteria strains.</title>
        <authorList>
            <person name="Klenk H.-P."/>
        </authorList>
    </citation>
    <scope>NUCLEOTIDE SEQUENCE [LARGE SCALE GENOMIC DNA]</scope>
    <source>
        <strain evidence="2 3">DSM 45267</strain>
    </source>
</reference>
<feature type="compositionally biased region" description="Basic and acidic residues" evidence="1">
    <location>
        <begin position="50"/>
        <end position="63"/>
    </location>
</feature>
<dbReference type="AlphaFoldDB" id="A0A839XVV7"/>
<protein>
    <submittedName>
        <fullName evidence="2">Uncharacterized protein</fullName>
    </submittedName>
</protein>
<dbReference type="EMBL" id="JACIBS010000005">
    <property type="protein sequence ID" value="MBB3665514.1"/>
    <property type="molecule type" value="Genomic_DNA"/>
</dbReference>
<evidence type="ECO:0000256" key="1">
    <source>
        <dbReference type="SAM" id="MobiDB-lite"/>
    </source>
</evidence>
<evidence type="ECO:0000313" key="3">
    <source>
        <dbReference type="Proteomes" id="UP000564573"/>
    </source>
</evidence>
<sequence>MPAADVTRAKHVVVRCGLIAPRFRQLYALTDGSVAAYVWDTGEATQPSPTHRDSTRIHEDQLPHDSPATAPCSVRPG</sequence>
<accession>A0A839XVV7</accession>
<dbReference type="Proteomes" id="UP000564573">
    <property type="component" value="Unassembled WGS sequence"/>
</dbReference>
<proteinExistence type="predicted"/>
<gene>
    <name evidence="2" type="ORF">FB384_004472</name>
</gene>
<comment type="caution">
    <text evidence="2">The sequence shown here is derived from an EMBL/GenBank/DDBJ whole genome shotgun (WGS) entry which is preliminary data.</text>
</comment>